<evidence type="ECO:0000313" key="4">
    <source>
        <dbReference type="Proteomes" id="UP001177023"/>
    </source>
</evidence>
<dbReference type="AlphaFoldDB" id="A0AA36GFH5"/>
<evidence type="ECO:0000256" key="1">
    <source>
        <dbReference type="SAM" id="MobiDB-lite"/>
    </source>
</evidence>
<keyword evidence="4" id="KW-1185">Reference proteome</keyword>
<evidence type="ECO:0000256" key="2">
    <source>
        <dbReference type="SAM" id="Phobius"/>
    </source>
</evidence>
<keyword evidence="2" id="KW-1133">Transmembrane helix</keyword>
<keyword evidence="2" id="KW-0472">Membrane</keyword>
<name>A0AA36GFH5_9BILA</name>
<accession>A0AA36GFH5</accession>
<feature type="non-terminal residue" evidence="3">
    <location>
        <position position="1"/>
    </location>
</feature>
<feature type="transmembrane region" description="Helical" evidence="2">
    <location>
        <begin position="21"/>
        <end position="42"/>
    </location>
</feature>
<sequence>MTNATSCDCAALAAECKLMQYVVVFCVLGLLSVVLISCLWQLTKDITSPFRVADGASVNTNHLTVPTTSRRKQRQQKPEDSSISMN</sequence>
<dbReference type="Proteomes" id="UP001177023">
    <property type="component" value="Unassembled WGS sequence"/>
</dbReference>
<gene>
    <name evidence="3" type="ORF">MSPICULIGERA_LOCUS21428</name>
</gene>
<dbReference type="EMBL" id="CATQJA010002665">
    <property type="protein sequence ID" value="CAJ0583341.1"/>
    <property type="molecule type" value="Genomic_DNA"/>
</dbReference>
<proteinExistence type="predicted"/>
<organism evidence="3 4">
    <name type="scientific">Mesorhabditis spiculigera</name>
    <dbReference type="NCBI Taxonomy" id="96644"/>
    <lineage>
        <taxon>Eukaryota</taxon>
        <taxon>Metazoa</taxon>
        <taxon>Ecdysozoa</taxon>
        <taxon>Nematoda</taxon>
        <taxon>Chromadorea</taxon>
        <taxon>Rhabditida</taxon>
        <taxon>Rhabditina</taxon>
        <taxon>Rhabditomorpha</taxon>
        <taxon>Rhabditoidea</taxon>
        <taxon>Rhabditidae</taxon>
        <taxon>Mesorhabditinae</taxon>
        <taxon>Mesorhabditis</taxon>
    </lineage>
</organism>
<protein>
    <submittedName>
        <fullName evidence="3">Uncharacterized protein</fullName>
    </submittedName>
</protein>
<comment type="caution">
    <text evidence="3">The sequence shown here is derived from an EMBL/GenBank/DDBJ whole genome shotgun (WGS) entry which is preliminary data.</text>
</comment>
<evidence type="ECO:0000313" key="3">
    <source>
        <dbReference type="EMBL" id="CAJ0583341.1"/>
    </source>
</evidence>
<keyword evidence="2" id="KW-0812">Transmembrane</keyword>
<feature type="region of interest" description="Disordered" evidence="1">
    <location>
        <begin position="63"/>
        <end position="86"/>
    </location>
</feature>
<reference evidence="3" key="1">
    <citation type="submission" date="2023-06" db="EMBL/GenBank/DDBJ databases">
        <authorList>
            <person name="Delattre M."/>
        </authorList>
    </citation>
    <scope>NUCLEOTIDE SEQUENCE</scope>
    <source>
        <strain evidence="3">AF72</strain>
    </source>
</reference>